<dbReference type="Proteomes" id="UP000654108">
    <property type="component" value="Unassembled WGS sequence"/>
</dbReference>
<dbReference type="Pfam" id="PF04480">
    <property type="entry name" value="DUF559"/>
    <property type="match status" value="1"/>
</dbReference>
<reference evidence="2" key="1">
    <citation type="submission" date="2020-09" db="EMBL/GenBank/DDBJ databases">
        <title>Genome seq and assembly of Devosia sp.</title>
        <authorList>
            <person name="Chhetri G."/>
        </authorList>
    </citation>
    <scope>NUCLEOTIDE SEQUENCE</scope>
    <source>
        <strain evidence="2">PTR5</strain>
    </source>
</reference>
<keyword evidence="3" id="KW-1185">Reference proteome</keyword>
<accession>A0A927FQ71</accession>
<organism evidence="2 3">
    <name type="scientific">Devosia oryzisoli</name>
    <dbReference type="NCBI Taxonomy" id="2774138"/>
    <lineage>
        <taxon>Bacteria</taxon>
        <taxon>Pseudomonadati</taxon>
        <taxon>Pseudomonadota</taxon>
        <taxon>Alphaproteobacteria</taxon>
        <taxon>Hyphomicrobiales</taxon>
        <taxon>Devosiaceae</taxon>
        <taxon>Devosia</taxon>
    </lineage>
</organism>
<proteinExistence type="predicted"/>
<dbReference type="AlphaFoldDB" id="A0A927FQ71"/>
<feature type="domain" description="DUF559" evidence="1">
    <location>
        <begin position="1"/>
        <end position="51"/>
    </location>
</feature>
<comment type="caution">
    <text evidence="2">The sequence shown here is derived from an EMBL/GenBank/DDBJ whole genome shotgun (WGS) entry which is preliminary data.</text>
</comment>
<sequence length="63" mass="6745">MVVEIGGDSHYGDEGIAREAARTAFLAARGFRVVRFGNADVLHNAQGVFEVLRGILGDIDEKG</sequence>
<evidence type="ECO:0000313" key="2">
    <source>
        <dbReference type="EMBL" id="MBD8063986.1"/>
    </source>
</evidence>
<evidence type="ECO:0000313" key="3">
    <source>
        <dbReference type="Proteomes" id="UP000654108"/>
    </source>
</evidence>
<name>A0A927FQ71_9HYPH</name>
<dbReference type="EMBL" id="JACYFU010000001">
    <property type="protein sequence ID" value="MBD8063986.1"/>
    <property type="molecule type" value="Genomic_DNA"/>
</dbReference>
<evidence type="ECO:0000259" key="1">
    <source>
        <dbReference type="Pfam" id="PF04480"/>
    </source>
</evidence>
<dbReference type="InterPro" id="IPR007569">
    <property type="entry name" value="DUF559"/>
</dbReference>
<gene>
    <name evidence="2" type="ORF">IC608_00665</name>
</gene>
<protein>
    <submittedName>
        <fullName evidence="2">DUF559 domain-containing protein</fullName>
    </submittedName>
</protein>